<protein>
    <submittedName>
        <fullName evidence="3">Uncharacterized protein</fullName>
    </submittedName>
</protein>
<dbReference type="AlphaFoldDB" id="A0A8H3GHU2"/>
<evidence type="ECO:0000313" key="4">
    <source>
        <dbReference type="EMBL" id="QRW23446.1"/>
    </source>
</evidence>
<name>A0A8H3GHU2_9AGAM</name>
<reference evidence="3" key="2">
    <citation type="submission" date="2021-01" db="EMBL/GenBank/DDBJ databases">
        <authorList>
            <person name="Kaushik A."/>
        </authorList>
    </citation>
    <scope>NUCLEOTIDE SEQUENCE</scope>
    <source>
        <strain evidence="3">AG1-1A</strain>
    </source>
</reference>
<keyword evidence="2" id="KW-0472">Membrane</keyword>
<gene>
    <name evidence="3" type="ORF">RDB_LOCUS90182</name>
    <name evidence="4" type="ORF">RhiXN_08482</name>
</gene>
<feature type="transmembrane region" description="Helical" evidence="2">
    <location>
        <begin position="43"/>
        <end position="66"/>
    </location>
</feature>
<feature type="transmembrane region" description="Helical" evidence="2">
    <location>
        <begin position="6"/>
        <end position="22"/>
    </location>
</feature>
<evidence type="ECO:0000313" key="3">
    <source>
        <dbReference type="EMBL" id="CAE6450710.1"/>
    </source>
</evidence>
<evidence type="ECO:0000313" key="5">
    <source>
        <dbReference type="Proteomes" id="UP000663840"/>
    </source>
</evidence>
<sequence length="133" mass="14868">MPLKLRSIAALMLLTGILYVTMESMETKIRDEIHSGKYGVLHWLYTGLSFAGGATCGYIITLTPIWNILQGWFFYLPEDDEHIDSTLDINPRGKMRDRSGAKKDQLKVDQSSLCVIEGARKIKSQGEPMASSS</sequence>
<dbReference type="Proteomes" id="UP000663840">
    <property type="component" value="Unassembled WGS sequence"/>
</dbReference>
<reference evidence="4" key="1">
    <citation type="submission" date="2020-05" db="EMBL/GenBank/DDBJ databases">
        <title>Evolutionary and genomic comparisons of hybrid uninucleate and nonhybrid Rhizoctonia fungi.</title>
        <authorList>
            <person name="Li C."/>
            <person name="Chen X."/>
        </authorList>
    </citation>
    <scope>NUCLEOTIDE SEQUENCE</scope>
    <source>
        <strain evidence="4">AG-1 IA</strain>
    </source>
</reference>
<keyword evidence="2" id="KW-1133">Transmembrane helix</keyword>
<organism evidence="3 5">
    <name type="scientific">Rhizoctonia solani</name>
    <dbReference type="NCBI Taxonomy" id="456999"/>
    <lineage>
        <taxon>Eukaryota</taxon>
        <taxon>Fungi</taxon>
        <taxon>Dikarya</taxon>
        <taxon>Basidiomycota</taxon>
        <taxon>Agaricomycotina</taxon>
        <taxon>Agaricomycetes</taxon>
        <taxon>Cantharellales</taxon>
        <taxon>Ceratobasidiaceae</taxon>
        <taxon>Rhizoctonia</taxon>
    </lineage>
</organism>
<dbReference type="EMBL" id="CAJMWR010002876">
    <property type="protein sequence ID" value="CAE6450710.1"/>
    <property type="molecule type" value="Genomic_DNA"/>
</dbReference>
<feature type="region of interest" description="Disordered" evidence="1">
    <location>
        <begin position="86"/>
        <end position="105"/>
    </location>
</feature>
<dbReference type="Proteomes" id="UP000650533">
    <property type="component" value="Chromosome 10"/>
</dbReference>
<accession>A0A8H3GHU2</accession>
<feature type="compositionally biased region" description="Basic and acidic residues" evidence="1">
    <location>
        <begin position="94"/>
        <end position="105"/>
    </location>
</feature>
<evidence type="ECO:0000256" key="1">
    <source>
        <dbReference type="SAM" id="MobiDB-lite"/>
    </source>
</evidence>
<proteinExistence type="predicted"/>
<dbReference type="EMBL" id="CP059667">
    <property type="protein sequence ID" value="QRW23446.1"/>
    <property type="molecule type" value="Genomic_DNA"/>
</dbReference>
<keyword evidence="2" id="KW-0812">Transmembrane</keyword>
<evidence type="ECO:0000256" key="2">
    <source>
        <dbReference type="SAM" id="Phobius"/>
    </source>
</evidence>